<dbReference type="GO" id="GO:0005737">
    <property type="term" value="C:cytoplasm"/>
    <property type="evidence" value="ECO:0007669"/>
    <property type="project" value="UniProtKB-SubCell"/>
</dbReference>
<dbReference type="NCBIfam" id="TIGR00057">
    <property type="entry name" value="L-threonylcarbamoyladenylate synthase"/>
    <property type="match status" value="1"/>
</dbReference>
<evidence type="ECO:0000256" key="15">
    <source>
        <dbReference type="SAM" id="MobiDB-lite"/>
    </source>
</evidence>
<dbReference type="Proteomes" id="UP000252586">
    <property type="component" value="Unassembled WGS sequence"/>
</dbReference>
<dbReference type="PANTHER" id="PTHR17490:SF16">
    <property type="entry name" value="THREONYLCARBAMOYL-AMP SYNTHASE"/>
    <property type="match status" value="1"/>
</dbReference>
<name>A0A366D5F6_9NOCA</name>
<evidence type="ECO:0000256" key="6">
    <source>
        <dbReference type="ARBA" id="ARBA00022679"/>
    </source>
</evidence>
<evidence type="ECO:0000256" key="5">
    <source>
        <dbReference type="ARBA" id="ARBA00022490"/>
    </source>
</evidence>
<evidence type="ECO:0000256" key="4">
    <source>
        <dbReference type="ARBA" id="ARBA00015492"/>
    </source>
</evidence>
<feature type="compositionally biased region" description="Basic and acidic residues" evidence="15">
    <location>
        <begin position="358"/>
        <end position="367"/>
    </location>
</feature>
<evidence type="ECO:0000256" key="8">
    <source>
        <dbReference type="ARBA" id="ARBA00022695"/>
    </source>
</evidence>
<dbReference type="GO" id="GO:0008033">
    <property type="term" value="P:tRNA processing"/>
    <property type="evidence" value="ECO:0007669"/>
    <property type="project" value="UniProtKB-KW"/>
</dbReference>
<dbReference type="Gene3D" id="3.90.870.10">
    <property type="entry name" value="DHBP synthase"/>
    <property type="match status" value="1"/>
</dbReference>
<dbReference type="InterPro" id="IPR050156">
    <property type="entry name" value="TC-AMP_synthase_SUA5"/>
</dbReference>
<dbReference type="OrthoDB" id="9814580at2"/>
<evidence type="ECO:0000256" key="2">
    <source>
        <dbReference type="ARBA" id="ARBA00007663"/>
    </source>
</evidence>
<feature type="binding site" evidence="14">
    <location>
        <position position="158"/>
    </location>
    <ligand>
        <name>ATP</name>
        <dbReference type="ChEBI" id="CHEBI:30616"/>
    </ligand>
</feature>
<feature type="compositionally biased region" description="Polar residues" evidence="15">
    <location>
        <begin position="368"/>
        <end position="381"/>
    </location>
</feature>
<comment type="similarity">
    <text evidence="2 13">Belongs to the SUA5 family.</text>
</comment>
<keyword evidence="7 13" id="KW-0819">tRNA processing</keyword>
<comment type="catalytic activity">
    <reaction evidence="12 13">
        <text>L-threonine + hydrogencarbonate + ATP = L-threonylcarbamoyladenylate + diphosphate + H2O</text>
        <dbReference type="Rhea" id="RHEA:36407"/>
        <dbReference type="ChEBI" id="CHEBI:15377"/>
        <dbReference type="ChEBI" id="CHEBI:17544"/>
        <dbReference type="ChEBI" id="CHEBI:30616"/>
        <dbReference type="ChEBI" id="CHEBI:33019"/>
        <dbReference type="ChEBI" id="CHEBI:57926"/>
        <dbReference type="ChEBI" id="CHEBI:73682"/>
        <dbReference type="EC" id="2.7.7.87"/>
    </reaction>
</comment>
<evidence type="ECO:0000256" key="10">
    <source>
        <dbReference type="ARBA" id="ARBA00022840"/>
    </source>
</evidence>
<feature type="binding site" evidence="14">
    <location>
        <position position="73"/>
    </location>
    <ligand>
        <name>ATP</name>
        <dbReference type="ChEBI" id="CHEBI:30616"/>
    </ligand>
</feature>
<comment type="subcellular location">
    <subcellularLocation>
        <location evidence="1 13">Cytoplasm</location>
    </subcellularLocation>
</comment>
<dbReference type="FunFam" id="3.90.870.10:FF:000009">
    <property type="entry name" value="Threonylcarbamoyl-AMP synthase, putative"/>
    <property type="match status" value="1"/>
</dbReference>
<evidence type="ECO:0000256" key="11">
    <source>
        <dbReference type="ARBA" id="ARBA00029774"/>
    </source>
</evidence>
<feature type="domain" description="YrdC-like" evidence="16">
    <location>
        <begin position="28"/>
        <end position="214"/>
    </location>
</feature>
<dbReference type="GO" id="GO:0000049">
    <property type="term" value="F:tRNA binding"/>
    <property type="evidence" value="ECO:0007669"/>
    <property type="project" value="TreeGrafter"/>
</dbReference>
<dbReference type="GO" id="GO:0061710">
    <property type="term" value="F:L-threonylcarbamoyladenylate synthase"/>
    <property type="evidence" value="ECO:0007669"/>
    <property type="project" value="UniProtKB-EC"/>
</dbReference>
<keyword evidence="10 13" id="KW-0067">ATP-binding</keyword>
<dbReference type="PIRSF" id="PIRSF004930">
    <property type="entry name" value="Tln_factor_SUA5"/>
    <property type="match status" value="1"/>
</dbReference>
<dbReference type="PANTHER" id="PTHR17490">
    <property type="entry name" value="SUA5"/>
    <property type="match status" value="1"/>
</dbReference>
<feature type="binding site" evidence="14">
    <location>
        <position position="246"/>
    </location>
    <ligand>
        <name>ATP</name>
        <dbReference type="ChEBI" id="CHEBI:30616"/>
    </ligand>
</feature>
<evidence type="ECO:0000259" key="16">
    <source>
        <dbReference type="PROSITE" id="PS51163"/>
    </source>
</evidence>
<keyword evidence="6 13" id="KW-0808">Transferase</keyword>
<feature type="binding site" evidence="14">
    <location>
        <position position="210"/>
    </location>
    <ligand>
        <name>ATP</name>
        <dbReference type="ChEBI" id="CHEBI:30616"/>
    </ligand>
</feature>
<dbReference type="InterPro" id="IPR017945">
    <property type="entry name" value="DHBP_synth_RibB-like_a/b_dom"/>
</dbReference>
<feature type="region of interest" description="Disordered" evidence="15">
    <location>
        <begin position="343"/>
        <end position="381"/>
    </location>
</feature>
<sequence>MTHPARSTEFTDPETISYTPAPVAATQTRSVGHAAEILRRGGLVAFPTETVYGLGADAENAEAVRQVFEVKQRPVTHPLIVHLADPGQLGDWVTEIPGPARVLAECFWPGPLTLVLPRSPRIPPVVTGGCDTVAVRVPHHPVARQLLTAFGGAIAAPSANRFGAVSCTSADHVADELGPAVDLILDGRPCPVGIESTIIDVTGDEPILLRPGAVGVDDLARALGRPIHTATSSPGRRAPGQHPSHYSPRARVILVEESEVVDEARRQQSHGRRIGVLRPPATTASTITGNALVIEVPTALGDYARDLYRLLREFDRHDCEVVIASLPTRAGVGLAIADRLTRASAPRPAGTASTSICAEKEKNRVSDANRSQPTTCATQFT</sequence>
<dbReference type="GO" id="GO:0003725">
    <property type="term" value="F:double-stranded RNA binding"/>
    <property type="evidence" value="ECO:0007669"/>
    <property type="project" value="UniProtKB-UniRule"/>
</dbReference>
<evidence type="ECO:0000256" key="3">
    <source>
        <dbReference type="ARBA" id="ARBA00012584"/>
    </source>
</evidence>
<evidence type="ECO:0000256" key="7">
    <source>
        <dbReference type="ARBA" id="ARBA00022694"/>
    </source>
</evidence>
<protein>
    <recommendedName>
        <fullName evidence="4 13">Threonylcarbamoyl-AMP synthase</fullName>
        <shortName evidence="13">TC-AMP synthase</shortName>
        <ecNumber evidence="3 13">2.7.7.87</ecNumber>
    </recommendedName>
    <alternativeName>
        <fullName evidence="11 13">L-threonylcarbamoyladenylate synthase</fullName>
    </alternativeName>
</protein>
<dbReference type="SUPFAM" id="SSF55821">
    <property type="entry name" value="YrdC/RibB"/>
    <property type="match status" value="1"/>
</dbReference>
<dbReference type="AlphaFoldDB" id="A0A366D5F6"/>
<dbReference type="PROSITE" id="PS51163">
    <property type="entry name" value="YRDC"/>
    <property type="match status" value="1"/>
</dbReference>
<dbReference type="GO" id="GO:0005524">
    <property type="term" value="F:ATP binding"/>
    <property type="evidence" value="ECO:0007669"/>
    <property type="project" value="UniProtKB-UniRule"/>
</dbReference>
<feature type="binding site" evidence="14">
    <location>
        <position position="136"/>
    </location>
    <ligand>
        <name>L-threonine</name>
        <dbReference type="ChEBI" id="CHEBI:57926"/>
    </ligand>
</feature>
<organism evidence="17 18">
    <name type="scientific">Nocardia puris</name>
    <dbReference type="NCBI Taxonomy" id="208602"/>
    <lineage>
        <taxon>Bacteria</taxon>
        <taxon>Bacillati</taxon>
        <taxon>Actinomycetota</taxon>
        <taxon>Actinomycetes</taxon>
        <taxon>Mycobacteriales</taxon>
        <taxon>Nocardiaceae</taxon>
        <taxon>Nocardia</taxon>
    </lineage>
</organism>
<feature type="binding site" evidence="14">
    <location>
        <position position="82"/>
    </location>
    <ligand>
        <name>L-threonine</name>
        <dbReference type="ChEBI" id="CHEBI:57926"/>
    </ligand>
</feature>
<evidence type="ECO:0000256" key="14">
    <source>
        <dbReference type="PIRSR" id="PIRSR004930-1"/>
    </source>
</evidence>
<keyword evidence="8 13" id="KW-0548">Nucleotidyltransferase</keyword>
<feature type="binding site" evidence="14">
    <location>
        <position position="196"/>
    </location>
    <ligand>
        <name>ATP</name>
        <dbReference type="ChEBI" id="CHEBI:30616"/>
    </ligand>
</feature>
<proteinExistence type="inferred from homology"/>
<evidence type="ECO:0000256" key="12">
    <source>
        <dbReference type="ARBA" id="ARBA00048366"/>
    </source>
</evidence>
<evidence type="ECO:0000256" key="13">
    <source>
        <dbReference type="PIRNR" id="PIRNR004930"/>
    </source>
</evidence>
<dbReference type="InterPro" id="IPR038385">
    <property type="entry name" value="Sua5/YwlC_C"/>
</dbReference>
<dbReference type="Pfam" id="PF03481">
    <property type="entry name" value="Sua5_C"/>
    <property type="match status" value="1"/>
</dbReference>
<dbReference type="Pfam" id="PF01300">
    <property type="entry name" value="Sua5_yciO_yrdC"/>
    <property type="match status" value="1"/>
</dbReference>
<evidence type="ECO:0000313" key="17">
    <source>
        <dbReference type="EMBL" id="RBO85206.1"/>
    </source>
</evidence>
<evidence type="ECO:0000256" key="1">
    <source>
        <dbReference type="ARBA" id="ARBA00004496"/>
    </source>
</evidence>
<evidence type="ECO:0000313" key="18">
    <source>
        <dbReference type="Proteomes" id="UP000252586"/>
    </source>
</evidence>
<dbReference type="Gene3D" id="3.40.50.11030">
    <property type="entry name" value="Threonylcarbamoyl-AMP synthase, C-terminal domain"/>
    <property type="match status" value="1"/>
</dbReference>
<dbReference type="InterPro" id="IPR010923">
    <property type="entry name" value="T(6)A37_SUA5"/>
</dbReference>
<dbReference type="InterPro" id="IPR005145">
    <property type="entry name" value="Sua5_C"/>
</dbReference>
<dbReference type="EMBL" id="QNRE01000015">
    <property type="protein sequence ID" value="RBO85206.1"/>
    <property type="molecule type" value="Genomic_DNA"/>
</dbReference>
<feature type="binding site" evidence="14">
    <location>
        <position position="50"/>
    </location>
    <ligand>
        <name>L-threonine</name>
        <dbReference type="ChEBI" id="CHEBI:57926"/>
    </ligand>
</feature>
<gene>
    <name evidence="17" type="ORF">DFR74_11554</name>
</gene>
<comment type="caution">
    <text evidence="17">The sequence shown here is derived from an EMBL/GenBank/DDBJ whole genome shotgun (WGS) entry which is preliminary data.</text>
</comment>
<feature type="binding site" evidence="14">
    <location>
        <position position="132"/>
    </location>
    <ligand>
        <name>ATP</name>
        <dbReference type="ChEBI" id="CHEBI:30616"/>
    </ligand>
</feature>
<keyword evidence="5 13" id="KW-0963">Cytoplasm</keyword>
<accession>A0A366D5F6</accession>
<dbReference type="STRING" id="1210090.GCA_001613185_03142"/>
<dbReference type="InterPro" id="IPR006070">
    <property type="entry name" value="Sua5-like_dom"/>
</dbReference>
<feature type="binding site" evidence="14">
    <location>
        <position position="166"/>
    </location>
    <ligand>
        <name>ATP</name>
        <dbReference type="ChEBI" id="CHEBI:30616"/>
    </ligand>
</feature>
<keyword evidence="18" id="KW-1185">Reference proteome</keyword>
<comment type="function">
    <text evidence="13">Required for the formation of a threonylcarbamoyl group on adenosine at position 37 (t(6)A37) in tRNAs that read codons beginning with adenine.</text>
</comment>
<evidence type="ECO:0000256" key="9">
    <source>
        <dbReference type="ARBA" id="ARBA00022741"/>
    </source>
</evidence>
<reference evidence="17 18" key="1">
    <citation type="submission" date="2018-06" db="EMBL/GenBank/DDBJ databases">
        <title>Genomic Encyclopedia of Type Strains, Phase IV (KMG-IV): sequencing the most valuable type-strain genomes for metagenomic binning, comparative biology and taxonomic classification.</title>
        <authorList>
            <person name="Goeker M."/>
        </authorList>
    </citation>
    <scope>NUCLEOTIDE SEQUENCE [LARGE SCALE GENOMIC DNA]</scope>
    <source>
        <strain evidence="17 18">DSM 44599</strain>
    </source>
</reference>
<dbReference type="EC" id="2.7.7.87" evidence="3 13"/>
<feature type="binding site" evidence="14">
    <location>
        <position position="156"/>
    </location>
    <ligand>
        <name>L-threonine</name>
        <dbReference type="ChEBI" id="CHEBI:57926"/>
    </ligand>
</feature>
<dbReference type="RefSeq" id="WP_081470614.1">
    <property type="nucleotide sequence ID" value="NZ_CP107943.1"/>
</dbReference>
<keyword evidence="9 13" id="KW-0547">Nucleotide-binding</keyword>
<dbReference type="GO" id="GO:0006450">
    <property type="term" value="P:regulation of translational fidelity"/>
    <property type="evidence" value="ECO:0007669"/>
    <property type="project" value="TreeGrafter"/>
</dbReference>